<dbReference type="Gene3D" id="3.60.21.70">
    <property type="entry name" value="PhoD-like phosphatase"/>
    <property type="match status" value="1"/>
</dbReference>
<dbReference type="Pfam" id="PF09423">
    <property type="entry name" value="PhoD"/>
    <property type="match status" value="1"/>
</dbReference>
<accession>A0A545T6I2</accession>
<evidence type="ECO:0000313" key="4">
    <source>
        <dbReference type="Proteomes" id="UP000317839"/>
    </source>
</evidence>
<evidence type="ECO:0000313" key="3">
    <source>
        <dbReference type="EMBL" id="TQV72782.1"/>
    </source>
</evidence>
<dbReference type="PROSITE" id="PS51257">
    <property type="entry name" value="PROKAR_LIPOPROTEIN"/>
    <property type="match status" value="1"/>
</dbReference>
<organism evidence="3 4">
    <name type="scientific">Aliikangiella marina</name>
    <dbReference type="NCBI Taxonomy" id="1712262"/>
    <lineage>
        <taxon>Bacteria</taxon>
        <taxon>Pseudomonadati</taxon>
        <taxon>Pseudomonadota</taxon>
        <taxon>Gammaproteobacteria</taxon>
        <taxon>Oceanospirillales</taxon>
        <taxon>Pleioneaceae</taxon>
        <taxon>Aliikangiella</taxon>
    </lineage>
</organism>
<dbReference type="InterPro" id="IPR006311">
    <property type="entry name" value="TAT_signal"/>
</dbReference>
<dbReference type="SUPFAM" id="SSF56300">
    <property type="entry name" value="Metallo-dependent phosphatases"/>
    <property type="match status" value="1"/>
</dbReference>
<name>A0A545T6I2_9GAMM</name>
<evidence type="ECO:0000259" key="2">
    <source>
        <dbReference type="Pfam" id="PF16655"/>
    </source>
</evidence>
<feature type="domain" description="Phospholipase D N-terminal" evidence="2">
    <location>
        <begin position="45"/>
        <end position="135"/>
    </location>
</feature>
<dbReference type="Proteomes" id="UP000317839">
    <property type="component" value="Unassembled WGS sequence"/>
</dbReference>
<evidence type="ECO:0000259" key="1">
    <source>
        <dbReference type="Pfam" id="PF09423"/>
    </source>
</evidence>
<dbReference type="PANTHER" id="PTHR43606">
    <property type="entry name" value="PHOSPHATASE, PUTATIVE (AFU_ORTHOLOGUE AFUA_6G08710)-RELATED"/>
    <property type="match status" value="1"/>
</dbReference>
<dbReference type="OrthoDB" id="327733at2"/>
<dbReference type="InterPro" id="IPR052900">
    <property type="entry name" value="Phospholipid_Metab_Enz"/>
</dbReference>
<dbReference type="AlphaFoldDB" id="A0A545T6I2"/>
<dbReference type="InterPro" id="IPR032093">
    <property type="entry name" value="PhoD_N"/>
</dbReference>
<dbReference type="Gene3D" id="2.60.40.380">
    <property type="entry name" value="Purple acid phosphatase-like, N-terminal"/>
    <property type="match status" value="1"/>
</dbReference>
<gene>
    <name evidence="3" type="ORF">FLL45_15040</name>
</gene>
<feature type="domain" description="PhoD-like phosphatase metallophosphatase" evidence="1">
    <location>
        <begin position="146"/>
        <end position="546"/>
    </location>
</feature>
<reference evidence="3 4" key="1">
    <citation type="submission" date="2019-06" db="EMBL/GenBank/DDBJ databases">
        <title>Draft genome of Aliikangiella marina GYP-15.</title>
        <authorList>
            <person name="Wang G."/>
        </authorList>
    </citation>
    <scope>NUCLEOTIDE SEQUENCE [LARGE SCALE GENOMIC DNA]</scope>
    <source>
        <strain evidence="3 4">GYP-15</strain>
    </source>
</reference>
<dbReference type="PANTHER" id="PTHR43606:SF2">
    <property type="entry name" value="ALKALINE PHOSPHATASE FAMILY PROTEIN (AFU_ORTHOLOGUE AFUA_5G03860)"/>
    <property type="match status" value="1"/>
</dbReference>
<dbReference type="InterPro" id="IPR038607">
    <property type="entry name" value="PhoD-like_sf"/>
</dbReference>
<sequence length="577" mass="64136">MTKITRRQFVRNTMVGMGGVVVSAGLATTMTGCALDELNKARFMHGVASGDPLTDRVILWTRVTPQEEHIDKVRVYWEVSKDEHFRKMVVTGTAITHVDKDFTLKVDIVGLKPGRKYFYRFKTVNHVSPVGTTKTIASKDVEQVKFVVVSCSNYPAGYFNAYQQASQLEDIDASLHLGDYLYEYARGGYASEDAAALGREVLPDGELLTVNDYRQRYAQYRTDPDLQAFHQAFPMIAVWDDHEVANDTWKEGAENHDDATEGDFFARLQAALQAYAEWMPVRPRVDTDVASLYRSFQYGNLVNLMMLDTRLVGRDKQLSLTNYFDAAGNFDIQSYFSDINNPNRTLLGTNQLTWLTQQLASDAKWQVLGQQVLMGKMELPGAIATAQLTIPEFAELAAIAQLAQTNPGALTPEQLQLLQEKGALLQLPSLPYNLDAWDGYPVEREHILQTARANQSNLVVLAGDTHNAWANNLVTQAEQASVGVELATASISSPGLESFLGLDTPQAVLQTEAGVVQLIENLQYANFSDRGFLTVTFSQDQVTSNWTYISDIKSKDFTVLAARNKQIVVTDGSNQIA</sequence>
<keyword evidence="4" id="KW-1185">Reference proteome</keyword>
<dbReference type="EMBL" id="VIKR01000004">
    <property type="protein sequence ID" value="TQV72782.1"/>
    <property type="molecule type" value="Genomic_DNA"/>
</dbReference>
<dbReference type="InterPro" id="IPR018946">
    <property type="entry name" value="PhoD-like_MPP"/>
</dbReference>
<dbReference type="InterPro" id="IPR029052">
    <property type="entry name" value="Metallo-depent_PP-like"/>
</dbReference>
<dbReference type="Pfam" id="PF16655">
    <property type="entry name" value="PhoD_N"/>
    <property type="match status" value="1"/>
</dbReference>
<protein>
    <submittedName>
        <fullName evidence="3">Alkaline phosphatase</fullName>
    </submittedName>
</protein>
<proteinExistence type="predicted"/>
<dbReference type="PROSITE" id="PS51318">
    <property type="entry name" value="TAT"/>
    <property type="match status" value="1"/>
</dbReference>
<comment type="caution">
    <text evidence="3">The sequence shown here is derived from an EMBL/GenBank/DDBJ whole genome shotgun (WGS) entry which is preliminary data.</text>
</comment>
<dbReference type="RefSeq" id="WP_142942893.1">
    <property type="nucleotide sequence ID" value="NZ_VIKR01000004.1"/>
</dbReference>
<dbReference type="CDD" id="cd07389">
    <property type="entry name" value="MPP_PhoD"/>
    <property type="match status" value="1"/>
</dbReference>